<dbReference type="OrthoDB" id="153872at2759"/>
<keyword evidence="6" id="KW-0862">Zinc</keyword>
<evidence type="ECO:0000256" key="3">
    <source>
        <dbReference type="ARBA" id="ARBA00022723"/>
    </source>
</evidence>
<dbReference type="AlphaFoldDB" id="A0A835LUH0"/>
<keyword evidence="13" id="KW-1185">Reference proteome</keyword>
<dbReference type="Proteomes" id="UP000631114">
    <property type="component" value="Unassembled WGS sequence"/>
</dbReference>
<dbReference type="GO" id="GO:0005634">
    <property type="term" value="C:nucleus"/>
    <property type="evidence" value="ECO:0007669"/>
    <property type="project" value="UniProtKB-SubCell"/>
</dbReference>
<dbReference type="GO" id="GO:0006355">
    <property type="term" value="P:regulation of DNA-templated transcription"/>
    <property type="evidence" value="ECO:0007669"/>
    <property type="project" value="UniProtKB-ARBA"/>
</dbReference>
<comment type="similarity">
    <text evidence="2">Belongs to the CONSTANS family.</text>
</comment>
<keyword evidence="4" id="KW-0677">Repeat</keyword>
<evidence type="ECO:0000313" key="13">
    <source>
        <dbReference type="Proteomes" id="UP000631114"/>
    </source>
</evidence>
<evidence type="ECO:0000256" key="7">
    <source>
        <dbReference type="ARBA" id="ARBA00023242"/>
    </source>
</evidence>
<proteinExistence type="inferred from homology"/>
<evidence type="ECO:0000256" key="9">
    <source>
        <dbReference type="PROSITE-ProRule" id="PRU00357"/>
    </source>
</evidence>
<evidence type="ECO:0000256" key="2">
    <source>
        <dbReference type="ARBA" id="ARBA00010024"/>
    </source>
</evidence>
<dbReference type="PANTHER" id="PTHR31717">
    <property type="entry name" value="ZINC FINGER PROTEIN CONSTANS-LIKE 10"/>
    <property type="match status" value="1"/>
</dbReference>
<dbReference type="InterPro" id="IPR000315">
    <property type="entry name" value="Znf_B-box"/>
</dbReference>
<name>A0A835LUH0_9MAGN</name>
<reference evidence="12 13" key="1">
    <citation type="submission" date="2020-10" db="EMBL/GenBank/DDBJ databases">
        <title>The Coptis chinensis genome and diversification of protoberbering-type alkaloids.</title>
        <authorList>
            <person name="Wang B."/>
            <person name="Shu S."/>
            <person name="Song C."/>
            <person name="Liu Y."/>
        </authorList>
    </citation>
    <scope>NUCLEOTIDE SEQUENCE [LARGE SCALE GENOMIC DNA]</scope>
    <source>
        <strain evidence="12">HL-2020</strain>
        <tissue evidence="12">Leaf</tissue>
    </source>
</reference>
<gene>
    <name evidence="12" type="ORF">IFM89_016969</name>
</gene>
<dbReference type="Pfam" id="PF00643">
    <property type="entry name" value="zf-B_box"/>
    <property type="match status" value="1"/>
</dbReference>
<keyword evidence="5 8" id="KW-0863">Zinc-finger</keyword>
<organism evidence="12 13">
    <name type="scientific">Coptis chinensis</name>
    <dbReference type="NCBI Taxonomy" id="261450"/>
    <lineage>
        <taxon>Eukaryota</taxon>
        <taxon>Viridiplantae</taxon>
        <taxon>Streptophyta</taxon>
        <taxon>Embryophyta</taxon>
        <taxon>Tracheophyta</taxon>
        <taxon>Spermatophyta</taxon>
        <taxon>Magnoliopsida</taxon>
        <taxon>Ranunculales</taxon>
        <taxon>Ranunculaceae</taxon>
        <taxon>Coptidoideae</taxon>
        <taxon>Coptis</taxon>
    </lineage>
</organism>
<feature type="domain" description="B box-type" evidence="10">
    <location>
        <begin position="59"/>
        <end position="105"/>
    </location>
</feature>
<dbReference type="Pfam" id="PF03478">
    <property type="entry name" value="Beta-prop_KIB1-4"/>
    <property type="match status" value="1"/>
</dbReference>
<dbReference type="PROSITE" id="PS50119">
    <property type="entry name" value="ZF_BBOX"/>
    <property type="match status" value="2"/>
</dbReference>
<dbReference type="EMBL" id="JADFTS010000005">
    <property type="protein sequence ID" value="KAF9605392.1"/>
    <property type="molecule type" value="Genomic_DNA"/>
</dbReference>
<dbReference type="Pfam" id="PF06203">
    <property type="entry name" value="CCT"/>
    <property type="match status" value="1"/>
</dbReference>
<evidence type="ECO:0000256" key="5">
    <source>
        <dbReference type="ARBA" id="ARBA00022771"/>
    </source>
</evidence>
<comment type="caution">
    <text evidence="12">The sequence shown here is derived from an EMBL/GenBank/DDBJ whole genome shotgun (WGS) entry which is preliminary data.</text>
</comment>
<dbReference type="GO" id="GO:0008270">
    <property type="term" value="F:zinc ion binding"/>
    <property type="evidence" value="ECO:0007669"/>
    <property type="project" value="UniProtKB-KW"/>
</dbReference>
<keyword evidence="7 9" id="KW-0539">Nucleus</keyword>
<keyword evidence="3" id="KW-0479">Metal-binding</keyword>
<evidence type="ECO:0000256" key="6">
    <source>
        <dbReference type="ARBA" id="ARBA00022833"/>
    </source>
</evidence>
<dbReference type="SMART" id="SM00336">
    <property type="entry name" value="BBOX"/>
    <property type="match status" value="2"/>
</dbReference>
<evidence type="ECO:0000259" key="11">
    <source>
        <dbReference type="PROSITE" id="PS51017"/>
    </source>
</evidence>
<evidence type="ECO:0000259" key="10">
    <source>
        <dbReference type="PROSITE" id="PS50119"/>
    </source>
</evidence>
<evidence type="ECO:0000256" key="1">
    <source>
        <dbReference type="ARBA" id="ARBA00004123"/>
    </source>
</evidence>
<evidence type="ECO:0000256" key="8">
    <source>
        <dbReference type="PROSITE-ProRule" id="PRU00024"/>
    </source>
</evidence>
<accession>A0A835LUH0</accession>
<sequence>MVASQNNEEEINKTAQQQRLCDFCGETKALLYCKADSAKLCFKCDKQVHSTNQLFCKHTRSQLCDVCNSNPASIFCSTDNLVLCQNCDWESHGNSNNKSHDRRPLEGFTGCPSVNELCTIFGFEDLGKKKSFLIDVGSDGLFMDSGVPFVDGFDDFLVWETPPIFSIDDLIGSTDSTQSFQAMGNPPLPKNRNTACGKHKEDIMSQLGDMMELENCFINDPEDVEFGFQPLVPESNLQQGKLGTGFEHFADAEPIPFPVCKESENKWIRSSEESVQVPFPYAYTGSYTDQDSSTFDKSDVLIGDDGSEAKGDLDVQVPQYPAIGETPVVLPKVALHKTIGHNRDSLLSRYKEKKKTRRYDHHIRYESRKARAEGRSRVRGRFAKYVVAARGSCSKVIEVCRPHDAEWCSFGIDKEKDKHIYFKDWIVRDPDEEEDEVHFQDLLFHKGRLYGLTKQNKLFCFELSESEPFCPKVLDILPMERNERPAKFATKLFLVYKLQDLNGILQWVQVESLGDQMLFWGRNSGMSISANSVSGFEGNSIYFNEDFWSYFWFGYGPNLDSCTDNGVFYLDDGGIESFFTSDDFLPLKYQPIWVTPNKSNC</sequence>
<dbReference type="InterPro" id="IPR010402">
    <property type="entry name" value="CCT_domain"/>
</dbReference>
<dbReference type="PROSITE" id="PS51017">
    <property type="entry name" value="CCT"/>
    <property type="match status" value="1"/>
</dbReference>
<evidence type="ECO:0000256" key="4">
    <source>
        <dbReference type="ARBA" id="ARBA00022737"/>
    </source>
</evidence>
<dbReference type="PANTHER" id="PTHR31717:SF58">
    <property type="entry name" value="ZINC FINGER PROTEIN CONSTANS-LIKE 13"/>
    <property type="match status" value="1"/>
</dbReference>
<dbReference type="CDD" id="cd19821">
    <property type="entry name" value="Bbox1_BBX-like"/>
    <property type="match status" value="2"/>
</dbReference>
<feature type="domain" description="B box-type" evidence="10">
    <location>
        <begin position="16"/>
        <end position="63"/>
    </location>
</feature>
<protein>
    <submittedName>
        <fullName evidence="12">Uncharacterized protein</fullName>
    </submittedName>
</protein>
<dbReference type="InterPro" id="IPR049808">
    <property type="entry name" value="CONSTANS-like_Bbox1"/>
</dbReference>
<feature type="domain" description="CCT" evidence="11">
    <location>
        <begin position="343"/>
        <end position="385"/>
    </location>
</feature>
<comment type="subcellular location">
    <subcellularLocation>
        <location evidence="1 9">Nucleus</location>
    </subcellularLocation>
</comment>
<evidence type="ECO:0000313" key="12">
    <source>
        <dbReference type="EMBL" id="KAF9605392.1"/>
    </source>
</evidence>
<dbReference type="InterPro" id="IPR005174">
    <property type="entry name" value="KIB1-4_b-propeller"/>
</dbReference>